<accession>A0ABY4YCH4</accession>
<geneLocation type="plasmid" evidence="1 2">
    <name>pLlyPCM2298_1</name>
</geneLocation>
<keyword evidence="2" id="KW-1185">Reference proteome</keyword>
<dbReference type="EMBL" id="CP071528">
    <property type="protein sequence ID" value="USQ15357.1"/>
    <property type="molecule type" value="Genomic_DNA"/>
</dbReference>
<evidence type="ECO:0000313" key="1">
    <source>
        <dbReference type="EMBL" id="USQ15357.1"/>
    </source>
</evidence>
<dbReference type="RefSeq" id="WP_252582594.1">
    <property type="nucleotide sequence ID" value="NZ_CP071528.1"/>
</dbReference>
<dbReference type="Proteomes" id="UP001057474">
    <property type="component" value="Plasmid pLlyPCM2298_1"/>
</dbReference>
<protein>
    <submittedName>
        <fullName evidence="1">Uncharacterized protein</fullName>
    </submittedName>
</protein>
<name>A0ABY4YCH4_9GAMM</name>
<keyword evidence="1" id="KW-0614">Plasmid</keyword>
<reference evidence="1" key="1">
    <citation type="submission" date="2021-03" db="EMBL/GenBank/DDBJ databases">
        <title>Legionella lytica PCM 2298.</title>
        <authorList>
            <person name="Koper P."/>
        </authorList>
    </citation>
    <scope>NUCLEOTIDE SEQUENCE</scope>
    <source>
        <strain evidence="1">PCM 2298</strain>
        <plasmid evidence="1">pLlyPCM2298_1</plasmid>
    </source>
</reference>
<evidence type="ECO:0000313" key="2">
    <source>
        <dbReference type="Proteomes" id="UP001057474"/>
    </source>
</evidence>
<proteinExistence type="predicted"/>
<gene>
    <name evidence="1" type="ORF">J2N86_15460</name>
</gene>
<sequence>MILKRILEWRNLSPILPSVIPLTGLCFYRGCVYRSLISDLTQSDKFHGFYGEEEQIATEAQLTYV</sequence>
<organism evidence="1 2">
    <name type="scientific">Legionella lytica</name>
    <dbReference type="NCBI Taxonomy" id="96232"/>
    <lineage>
        <taxon>Bacteria</taxon>
        <taxon>Pseudomonadati</taxon>
        <taxon>Pseudomonadota</taxon>
        <taxon>Gammaproteobacteria</taxon>
        <taxon>Legionellales</taxon>
        <taxon>Legionellaceae</taxon>
        <taxon>Legionella</taxon>
    </lineage>
</organism>